<dbReference type="GO" id="GO:0003677">
    <property type="term" value="F:DNA binding"/>
    <property type="evidence" value="ECO:0007669"/>
    <property type="project" value="InterPro"/>
</dbReference>
<keyword evidence="12" id="KW-1185">Reference proteome</keyword>
<dbReference type="InterPro" id="IPR046950">
    <property type="entry name" value="DNA-dir_Rpol_C_phage-type"/>
</dbReference>
<comment type="similarity">
    <text evidence="1 9">Belongs to the phage and mitochondrial RNA polymerase family.</text>
</comment>
<dbReference type="PROSITE" id="PS00900">
    <property type="entry name" value="RNA_POL_PHAGE_1"/>
    <property type="match status" value="1"/>
</dbReference>
<dbReference type="GO" id="GO:0003899">
    <property type="term" value="F:DNA-directed RNA polymerase activity"/>
    <property type="evidence" value="ECO:0007669"/>
    <property type="project" value="UniProtKB-EC"/>
</dbReference>
<dbReference type="Gene3D" id="1.10.287.280">
    <property type="match status" value="1"/>
</dbReference>
<evidence type="ECO:0000256" key="6">
    <source>
        <dbReference type="ARBA" id="ARBA00023163"/>
    </source>
</evidence>
<dbReference type="InterPro" id="IPR024075">
    <property type="entry name" value="DNA-dir_RNA_pol_helix_hairp_sf"/>
</dbReference>
<dbReference type="Pfam" id="PF14700">
    <property type="entry name" value="RPOL_N"/>
    <property type="match status" value="1"/>
</dbReference>
<dbReference type="PROSITE" id="PS00489">
    <property type="entry name" value="RNA_POL_PHAGE_2"/>
    <property type="match status" value="1"/>
</dbReference>
<evidence type="ECO:0000259" key="10">
    <source>
        <dbReference type="SMART" id="SM01311"/>
    </source>
</evidence>
<gene>
    <name evidence="11" type="ORF">NVP1204O_22</name>
</gene>
<evidence type="ECO:0000256" key="9">
    <source>
        <dbReference type="RuleBase" id="RU003805"/>
    </source>
</evidence>
<evidence type="ECO:0000256" key="3">
    <source>
        <dbReference type="ARBA" id="ARBA00022478"/>
    </source>
</evidence>
<evidence type="ECO:0000256" key="2">
    <source>
        <dbReference type="ARBA" id="ARBA00012418"/>
    </source>
</evidence>
<dbReference type="Gene3D" id="1.10.287.260">
    <property type="match status" value="1"/>
</dbReference>
<evidence type="ECO:0000256" key="1">
    <source>
        <dbReference type="ARBA" id="ARBA00009493"/>
    </source>
</evidence>
<keyword evidence="4 9" id="KW-0808">Transferase</keyword>
<evidence type="ECO:0000256" key="7">
    <source>
        <dbReference type="ARBA" id="ARBA00023314"/>
    </source>
</evidence>
<dbReference type="GO" id="GO:0000428">
    <property type="term" value="C:DNA-directed RNA polymerase complex"/>
    <property type="evidence" value="ECO:0007669"/>
    <property type="project" value="UniProtKB-KW"/>
</dbReference>
<dbReference type="EMBL" id="MG592574">
    <property type="protein sequence ID" value="AUR95242.1"/>
    <property type="molecule type" value="Genomic_DNA"/>
</dbReference>
<dbReference type="Pfam" id="PF00940">
    <property type="entry name" value="RNA_pol"/>
    <property type="match status" value="1"/>
</dbReference>
<dbReference type="SMART" id="SM01311">
    <property type="entry name" value="RPOL_N"/>
    <property type="match status" value="1"/>
</dbReference>
<dbReference type="InterPro" id="IPR037159">
    <property type="entry name" value="RNA_POL_N_sf"/>
</dbReference>
<dbReference type="InterPro" id="IPR002092">
    <property type="entry name" value="DNA-dir_Rpol_phage-type"/>
</dbReference>
<keyword evidence="3 9" id="KW-0240">DNA-directed RNA polymerase</keyword>
<dbReference type="PANTHER" id="PTHR10102:SF0">
    <property type="entry name" value="DNA-DIRECTED RNA POLYMERASE, MITOCHONDRIAL"/>
    <property type="match status" value="1"/>
</dbReference>
<dbReference type="PANTHER" id="PTHR10102">
    <property type="entry name" value="DNA-DIRECTED RNA POLYMERASE, MITOCHONDRIAL"/>
    <property type="match status" value="1"/>
</dbReference>
<dbReference type="Gene3D" id="1.10.1320.10">
    <property type="entry name" value="DNA-directed RNA polymerase, N-terminal domain"/>
    <property type="match status" value="1"/>
</dbReference>
<dbReference type="InterPro" id="IPR029262">
    <property type="entry name" value="RPOL_N"/>
</dbReference>
<dbReference type="GO" id="GO:0019083">
    <property type="term" value="P:viral transcription"/>
    <property type="evidence" value="ECO:0007669"/>
    <property type="project" value="UniProtKB-KW"/>
</dbReference>
<proteinExistence type="inferred from homology"/>
<evidence type="ECO:0000313" key="11">
    <source>
        <dbReference type="EMBL" id="AUR95242.1"/>
    </source>
</evidence>
<accession>A0A2I7RNL7</accession>
<reference evidence="11 12" key="1">
    <citation type="submission" date="2017-11" db="EMBL/GenBank/DDBJ databases">
        <title>A major lineage of nontailed dsDNA viruses as unrecognized killers of marine bacteria.</title>
        <authorList>
            <person name="Kauffman K.M."/>
            <person name="Hussain F.A."/>
            <person name="Yang J."/>
            <person name="Arevalo P."/>
            <person name="Brown J.M."/>
            <person name="Chang W.K."/>
            <person name="VanInsberghe D."/>
            <person name="Elsherbini J."/>
            <person name="Cutler M.B."/>
            <person name="Kelly L."/>
            <person name="Polz M.F."/>
        </authorList>
    </citation>
    <scope>NUCLEOTIDE SEQUENCE [LARGE SCALE GENOMIC DNA]</scope>
</reference>
<dbReference type="InterPro" id="IPR043502">
    <property type="entry name" value="DNA/RNA_pol_sf"/>
</dbReference>
<evidence type="ECO:0000313" key="12">
    <source>
        <dbReference type="Proteomes" id="UP000269294"/>
    </source>
</evidence>
<keyword evidence="7" id="KW-1195">Viral transcription</keyword>
<sequence length="808" mass="92651">MAYTLADQMQLEQDQLRAGIERYARIQKAHTERGTGSETSYAKRLMPKLVDKLTKRIEAEVNTKGAGRRKKFLAHLSGVDAGSIAFITIKTVFDALTRHETARKVSLAIGRKIEDEQRFQTFREEHKEYWDSIMLDFKQKNTTDYRHKHRVLVHSAQQKGMEWEDWGAEARIALGAALLEYVIQDTTLVKLERTKKRGKHQVYVVPTLEALAWIKDHMEQAEMLDPELGPTIIPPRDWTGDDIYSGGFYSPELISRTPRIKLHGKRHRKAIEGHDYSVSALGLNLYQRTPWVINQRILGVLKDIYRGNLGIGLPETKPYELPVSPVPRELKKEDMTDEQLAALVLWKREAALVYTKERERTAKCLQLSRVLRMAEKYSTYSQLFFVWQQDSRGRAYAASPGLNPQGCDYVKALLRFKKLKPLGHSGVKWLEVQGANSYGVDKVSFADRLSWVRDNEEHILNAANDPVGNKDFWGGADNPYMFLDFCFEWAGYKKYGIMFHTSLPVGMDGSCNGLQNLSAMLLDEVGGRATNLLPTEVPNDIYQQVADVALGKLRSRDDLLSRQWLEFGIDRKCTKRPVMTLPYGATRTSCQEYIYEYMLEKAERQGWPWSTSKEKFEACRFMSDIVWSSIGEVVVAARKAMDWLQGASRITSRKNEPVSWITPTNFLVWQGTTKDTDELVNTILSGRMRLTVYKPTDSIDSRKQASGVAPNFVHSMDSSHMMLTTIMMKKRGISDFHMIHDDFGTHACDVDVMNECIREAFVHMYSTNDVLTQFKEYIEETYDCELSDLPKKGELDLLLVKDSEYFFC</sequence>
<organism evidence="11 12">
    <name type="scientific">Vibrio phage 1.204.O._10N.222.46.F12</name>
    <dbReference type="NCBI Taxonomy" id="1881263"/>
    <lineage>
        <taxon>Viruses</taxon>
        <taxon>Duplodnaviria</taxon>
        <taxon>Heunggongvirae</taxon>
        <taxon>Uroviricota</taxon>
        <taxon>Caudoviricetes</taxon>
        <taxon>Autographivirales</taxon>
        <taxon>Cyclitvirus</taxon>
        <taxon>Cyclitvirus cyclit</taxon>
    </lineage>
</organism>
<evidence type="ECO:0000256" key="8">
    <source>
        <dbReference type="ARBA" id="ARBA00048552"/>
    </source>
</evidence>
<feature type="domain" description="DNA-directed RNA polymerase N-terminal" evidence="10">
    <location>
        <begin position="6"/>
        <end position="288"/>
    </location>
</feature>
<dbReference type="GO" id="GO:0006351">
    <property type="term" value="P:DNA-templated transcription"/>
    <property type="evidence" value="ECO:0007669"/>
    <property type="project" value="InterPro"/>
</dbReference>
<dbReference type="EC" id="2.7.7.6" evidence="2 9"/>
<dbReference type="SUPFAM" id="SSF56672">
    <property type="entry name" value="DNA/RNA polymerases"/>
    <property type="match status" value="1"/>
</dbReference>
<protein>
    <recommendedName>
        <fullName evidence="2 9">DNA-directed RNA polymerase</fullName>
        <ecNumber evidence="2 9">2.7.7.6</ecNumber>
    </recommendedName>
</protein>
<name>A0A2I7RNL7_9CAUD</name>
<keyword evidence="5 9" id="KW-0548">Nucleotidyltransferase</keyword>
<evidence type="ECO:0000256" key="5">
    <source>
        <dbReference type="ARBA" id="ARBA00022695"/>
    </source>
</evidence>
<keyword evidence="6 9" id="KW-0804">Transcription</keyword>
<evidence type="ECO:0000256" key="4">
    <source>
        <dbReference type="ARBA" id="ARBA00022679"/>
    </source>
</evidence>
<dbReference type="Gene3D" id="1.10.150.20">
    <property type="entry name" value="5' to 3' exonuclease, C-terminal subdomain"/>
    <property type="match status" value="1"/>
</dbReference>
<comment type="function">
    <text evidence="9">DNA-dependent RNA polymerase catalyzes the transcription of DNA into RNA using the four ribonucleoside triphosphates as substrates.</text>
</comment>
<comment type="catalytic activity">
    <reaction evidence="8 9">
        <text>RNA(n) + a ribonucleoside 5'-triphosphate = RNA(n+1) + diphosphate</text>
        <dbReference type="Rhea" id="RHEA:21248"/>
        <dbReference type="Rhea" id="RHEA-COMP:14527"/>
        <dbReference type="Rhea" id="RHEA-COMP:17342"/>
        <dbReference type="ChEBI" id="CHEBI:33019"/>
        <dbReference type="ChEBI" id="CHEBI:61557"/>
        <dbReference type="ChEBI" id="CHEBI:140395"/>
        <dbReference type="EC" id="2.7.7.6"/>
    </reaction>
</comment>
<dbReference type="Proteomes" id="UP000269294">
    <property type="component" value="Segment"/>
</dbReference>